<keyword evidence="7" id="KW-1185">Reference proteome</keyword>
<feature type="binding site" evidence="5">
    <location>
        <position position="133"/>
    </location>
    <ligand>
        <name>a divalent metal cation</name>
        <dbReference type="ChEBI" id="CHEBI:60240"/>
        <label>1</label>
    </ligand>
</feature>
<dbReference type="InParanoid" id="B7S3W4"/>
<evidence type="ECO:0000256" key="1">
    <source>
        <dbReference type="ARBA" id="ARBA00009275"/>
    </source>
</evidence>
<dbReference type="InterPro" id="IPR001130">
    <property type="entry name" value="TatD-like"/>
</dbReference>
<keyword evidence="4" id="KW-0378">Hydrolase</keyword>
<dbReference type="InterPro" id="IPR032466">
    <property type="entry name" value="Metal_Hydrolase"/>
</dbReference>
<dbReference type="GO" id="GO:0008296">
    <property type="term" value="F:3'-5'-DNA exonuclease activity"/>
    <property type="evidence" value="ECO:0007669"/>
    <property type="project" value="TreeGrafter"/>
</dbReference>
<dbReference type="FunCoup" id="B7S3W4">
    <property type="interactions" value="207"/>
</dbReference>
<dbReference type="CDD" id="cd01310">
    <property type="entry name" value="TatD_DNAse"/>
    <property type="match status" value="1"/>
</dbReference>
<reference evidence="7" key="2">
    <citation type="submission" date="2008-08" db="EMBL/GenBank/DDBJ databases">
        <authorList>
            <consortium name="Diatom Consortium"/>
            <person name="Grigoriev I."/>
            <person name="Grimwood J."/>
            <person name="Kuo A."/>
            <person name="Otillar R.P."/>
            <person name="Salamov A."/>
            <person name="Detter J.C."/>
            <person name="Lindquist E."/>
            <person name="Shapiro H."/>
            <person name="Lucas S."/>
            <person name="Glavina del Rio T."/>
            <person name="Pitluck S."/>
            <person name="Rokhsar D."/>
            <person name="Bowler C."/>
        </authorList>
    </citation>
    <scope>GENOME REANNOTATION</scope>
    <source>
        <strain evidence="7">CCAP 1055/1</strain>
    </source>
</reference>
<keyword evidence="2" id="KW-0540">Nuclease</keyword>
<evidence type="ECO:0000313" key="7">
    <source>
        <dbReference type="Proteomes" id="UP000000759"/>
    </source>
</evidence>
<dbReference type="PANTHER" id="PTHR10060">
    <property type="entry name" value="TATD FAMILY DEOXYRIBONUCLEASE"/>
    <property type="match status" value="1"/>
</dbReference>
<dbReference type="InterPro" id="IPR050891">
    <property type="entry name" value="TatD-type_Hydrolase"/>
</dbReference>
<feature type="binding site" evidence="5">
    <location>
        <position position="171"/>
    </location>
    <ligand>
        <name>a divalent metal cation</name>
        <dbReference type="ChEBI" id="CHEBI:60240"/>
        <label>2</label>
    </ligand>
</feature>
<evidence type="ECO:0000256" key="3">
    <source>
        <dbReference type="ARBA" id="ARBA00022723"/>
    </source>
</evidence>
<comment type="similarity">
    <text evidence="1">Belongs to the metallo-dependent hydrolases superfamily. TatD-type hydrolase family.</text>
</comment>
<dbReference type="Proteomes" id="UP000000759">
    <property type="component" value="Unassembled WGS sequence"/>
</dbReference>
<name>B7S3W4_PHATC</name>
<dbReference type="GeneID" id="7204978"/>
<dbReference type="SUPFAM" id="SSF51556">
    <property type="entry name" value="Metallo-dependent hydrolases"/>
    <property type="match status" value="1"/>
</dbReference>
<dbReference type="HOGENOM" id="CLU_031506_1_0_1"/>
<dbReference type="OrthoDB" id="6079689at2759"/>
<accession>B7S3W4</accession>
<evidence type="ECO:0000256" key="4">
    <source>
        <dbReference type="ARBA" id="ARBA00022801"/>
    </source>
</evidence>
<gene>
    <name evidence="6" type="ORF">PHATRDRAFT_bd430</name>
</gene>
<dbReference type="RefSeq" id="XP_002176254.1">
    <property type="nucleotide sequence ID" value="XM_002176218.1"/>
</dbReference>
<dbReference type="GO" id="GO:0005829">
    <property type="term" value="C:cytosol"/>
    <property type="evidence" value="ECO:0007669"/>
    <property type="project" value="TreeGrafter"/>
</dbReference>
<feature type="binding site" evidence="5">
    <location>
        <position position="246"/>
    </location>
    <ligand>
        <name>a divalent metal cation</name>
        <dbReference type="ChEBI" id="CHEBI:60240"/>
        <label>1</label>
    </ligand>
</feature>
<dbReference type="AlphaFoldDB" id="B7S3W4"/>
<protein>
    <submittedName>
        <fullName evidence="6">Uncharacterized protein</fullName>
    </submittedName>
</protein>
<feature type="binding site" evidence="5">
    <location>
        <position position="197"/>
    </location>
    <ligand>
        <name>a divalent metal cation</name>
        <dbReference type="ChEBI" id="CHEBI:60240"/>
        <label>2</label>
    </ligand>
</feature>
<organism evidence="6 7">
    <name type="scientific">Phaeodactylum tricornutum (strain CCAP 1055/1)</name>
    <dbReference type="NCBI Taxonomy" id="556484"/>
    <lineage>
        <taxon>Eukaryota</taxon>
        <taxon>Sar</taxon>
        <taxon>Stramenopiles</taxon>
        <taxon>Ochrophyta</taxon>
        <taxon>Bacillariophyta</taxon>
        <taxon>Bacillariophyceae</taxon>
        <taxon>Bacillariophycidae</taxon>
        <taxon>Naviculales</taxon>
        <taxon>Phaeodactylaceae</taxon>
        <taxon>Phaeodactylum</taxon>
    </lineage>
</organism>
<dbReference type="PANTHER" id="PTHR10060:SF15">
    <property type="entry name" value="DEOXYRIBONUCLEASE TATDN1"/>
    <property type="match status" value="1"/>
</dbReference>
<sequence>MCSDAGTKSQSQHRFVDIGANLLEERFTKGTYRGKFRHEPDLEQILERASRVGVRRIILTAGTVEESRSAVVQARAWRDLYPSIDFTCTVGVHPTRCQQVFEDSEASSGDLLQELLEIAEDGIKDGTVVAIGEIGLDYDRLEFCPKDVQHKYLVQQLTILASKTALPLFLHNRNVGKDLYDVLQTHRDCWKAGGVVHSFDDTLELANDFIEDLGLYIGLNGCSLRTDDNLQVAQHLRLDRILLETDCPYCEVRKAHPGYQYIKTHFEGKSEKKFESGLTVKSRQEPCHIIQVAEIIAGIRHVPLSQVTEACFENTLRLYGWAGSS</sequence>
<proteinExistence type="inferred from homology"/>
<dbReference type="EMBL" id="DS999277">
    <property type="protein sequence ID" value="EEC42773.1"/>
    <property type="molecule type" value="Genomic_DNA"/>
</dbReference>
<dbReference type="eggNOG" id="KOG3020">
    <property type="taxonomic scope" value="Eukaryota"/>
</dbReference>
<keyword evidence="3 5" id="KW-0479">Metal-binding</keyword>
<dbReference type="Pfam" id="PF01026">
    <property type="entry name" value="TatD_DNase"/>
    <property type="match status" value="1"/>
</dbReference>
<reference evidence="6 7" key="1">
    <citation type="journal article" date="2008" name="Nature">
        <title>The Phaeodactylum genome reveals the evolutionary history of diatom genomes.</title>
        <authorList>
            <person name="Bowler C."/>
            <person name="Allen A.E."/>
            <person name="Badger J.H."/>
            <person name="Grimwood J."/>
            <person name="Jabbari K."/>
            <person name="Kuo A."/>
            <person name="Maheswari U."/>
            <person name="Martens C."/>
            <person name="Maumus F."/>
            <person name="Otillar R.P."/>
            <person name="Rayko E."/>
            <person name="Salamov A."/>
            <person name="Vandepoele K."/>
            <person name="Beszteri B."/>
            <person name="Gruber A."/>
            <person name="Heijde M."/>
            <person name="Katinka M."/>
            <person name="Mock T."/>
            <person name="Valentin K."/>
            <person name="Verret F."/>
            <person name="Berges J.A."/>
            <person name="Brownlee C."/>
            <person name="Cadoret J.P."/>
            <person name="Chiovitti A."/>
            <person name="Choi C.J."/>
            <person name="Coesel S."/>
            <person name="De Martino A."/>
            <person name="Detter J.C."/>
            <person name="Durkin C."/>
            <person name="Falciatore A."/>
            <person name="Fournet J."/>
            <person name="Haruta M."/>
            <person name="Huysman M.J."/>
            <person name="Jenkins B.D."/>
            <person name="Jiroutova K."/>
            <person name="Jorgensen R.E."/>
            <person name="Joubert Y."/>
            <person name="Kaplan A."/>
            <person name="Kroger N."/>
            <person name="Kroth P.G."/>
            <person name="La Roche J."/>
            <person name="Lindquist E."/>
            <person name="Lommer M."/>
            <person name="Martin-Jezequel V."/>
            <person name="Lopez P.J."/>
            <person name="Lucas S."/>
            <person name="Mangogna M."/>
            <person name="McGinnis K."/>
            <person name="Medlin L.K."/>
            <person name="Montsant A."/>
            <person name="Oudot-Le Secq M.P."/>
            <person name="Napoli C."/>
            <person name="Obornik M."/>
            <person name="Parker M.S."/>
            <person name="Petit J.L."/>
            <person name="Porcel B.M."/>
            <person name="Poulsen N."/>
            <person name="Robison M."/>
            <person name="Rychlewski L."/>
            <person name="Rynearson T.A."/>
            <person name="Schmutz J."/>
            <person name="Shapiro H."/>
            <person name="Siaut M."/>
            <person name="Stanley M."/>
            <person name="Sussman M.R."/>
            <person name="Taylor A.R."/>
            <person name="Vardi A."/>
            <person name="von Dassow P."/>
            <person name="Vyverman W."/>
            <person name="Willis A."/>
            <person name="Wyrwicz L.S."/>
            <person name="Rokhsar D.S."/>
            <person name="Weissenbach J."/>
            <person name="Armbrust E.V."/>
            <person name="Green B.R."/>
            <person name="Van de Peer Y."/>
            <person name="Grigoriev I.V."/>
        </authorList>
    </citation>
    <scope>NUCLEOTIDE SEQUENCE [LARGE SCALE GENOMIC DNA]</scope>
    <source>
        <strain evidence="6 7">CCAP 1055/1</strain>
    </source>
</reference>
<dbReference type="PIRSF" id="PIRSF005902">
    <property type="entry name" value="DNase_TatD"/>
    <property type="match status" value="1"/>
</dbReference>
<dbReference type="PaxDb" id="2850-Phatrdraft430"/>
<dbReference type="GO" id="GO:0046872">
    <property type="term" value="F:metal ion binding"/>
    <property type="evidence" value="ECO:0007669"/>
    <property type="project" value="UniProtKB-KW"/>
</dbReference>
<evidence type="ECO:0000256" key="2">
    <source>
        <dbReference type="ARBA" id="ARBA00022722"/>
    </source>
</evidence>
<dbReference type="KEGG" id="pti:PHATRDRAFT_bd430"/>
<evidence type="ECO:0000313" key="6">
    <source>
        <dbReference type="EMBL" id="EEC42773.1"/>
    </source>
</evidence>
<evidence type="ECO:0000256" key="5">
    <source>
        <dbReference type="PIRSR" id="PIRSR005902-1"/>
    </source>
</evidence>
<dbReference type="Gene3D" id="3.20.20.140">
    <property type="entry name" value="Metal-dependent hydrolases"/>
    <property type="match status" value="1"/>
</dbReference>